<evidence type="ECO:0000256" key="1">
    <source>
        <dbReference type="ARBA" id="ARBA00001971"/>
    </source>
</evidence>
<keyword evidence="6 12" id="KW-0575">Peroxidase</keyword>
<keyword evidence="17" id="KW-1185">Reference proteome</keyword>
<gene>
    <name evidence="16" type="primary">katB</name>
    <name evidence="16" type="ORF">GCM10011572_15360</name>
</gene>
<dbReference type="EC" id="1.11.1.6" evidence="4 12"/>
<dbReference type="InterPro" id="IPR002226">
    <property type="entry name" value="Catalase_haem_BS"/>
</dbReference>
<comment type="similarity">
    <text evidence="3 12">Belongs to the catalase family.</text>
</comment>
<dbReference type="Pfam" id="PF00199">
    <property type="entry name" value="Catalase"/>
    <property type="match status" value="1"/>
</dbReference>
<evidence type="ECO:0000256" key="7">
    <source>
        <dbReference type="ARBA" id="ARBA00022617"/>
    </source>
</evidence>
<accession>A0ABQ1KFN9</accession>
<evidence type="ECO:0000256" key="6">
    <source>
        <dbReference type="ARBA" id="ARBA00022559"/>
    </source>
</evidence>
<evidence type="ECO:0000256" key="4">
    <source>
        <dbReference type="ARBA" id="ARBA00012314"/>
    </source>
</evidence>
<dbReference type="PROSITE" id="PS51402">
    <property type="entry name" value="CATALASE_3"/>
    <property type="match status" value="1"/>
</dbReference>
<proteinExistence type="inferred from homology"/>
<evidence type="ECO:0000313" key="16">
    <source>
        <dbReference type="EMBL" id="GGB94331.1"/>
    </source>
</evidence>
<comment type="function">
    <text evidence="2">Decomposes hydrogen peroxide into water and oxygen; serves to protect cells from the toxic effects of hydrogen peroxide.</text>
</comment>
<feature type="domain" description="Catalase core" evidence="15">
    <location>
        <begin position="42"/>
        <end position="422"/>
    </location>
</feature>
<reference evidence="17" key="1">
    <citation type="journal article" date="2019" name="Int. J. Syst. Evol. Microbiol.">
        <title>The Global Catalogue of Microorganisms (GCM) 10K type strain sequencing project: providing services to taxonomists for standard genome sequencing and annotation.</title>
        <authorList>
            <consortium name="The Broad Institute Genomics Platform"/>
            <consortium name="The Broad Institute Genome Sequencing Center for Infectious Disease"/>
            <person name="Wu L."/>
            <person name="Ma J."/>
        </authorList>
    </citation>
    <scope>NUCLEOTIDE SEQUENCE [LARGE SCALE GENOMIC DNA]</scope>
    <source>
        <strain evidence="17">CGMCC 1.15931</strain>
    </source>
</reference>
<evidence type="ECO:0000256" key="14">
    <source>
        <dbReference type="SAM" id="SignalP"/>
    </source>
</evidence>
<keyword evidence="14" id="KW-0732">Signal</keyword>
<keyword evidence="9 12" id="KW-0560">Oxidoreductase</keyword>
<evidence type="ECO:0000259" key="15">
    <source>
        <dbReference type="SMART" id="SM01060"/>
    </source>
</evidence>
<dbReference type="Pfam" id="PF06628">
    <property type="entry name" value="Catalase-rel"/>
    <property type="match status" value="1"/>
</dbReference>
<keyword evidence="11 12" id="KW-0376">Hydrogen peroxide</keyword>
<evidence type="ECO:0000313" key="17">
    <source>
        <dbReference type="Proteomes" id="UP000622638"/>
    </source>
</evidence>
<organism evidence="16 17">
    <name type="scientific">Pseudoduganella buxea</name>
    <dbReference type="NCBI Taxonomy" id="1949069"/>
    <lineage>
        <taxon>Bacteria</taxon>
        <taxon>Pseudomonadati</taxon>
        <taxon>Pseudomonadota</taxon>
        <taxon>Betaproteobacteria</taxon>
        <taxon>Burkholderiales</taxon>
        <taxon>Oxalobacteraceae</taxon>
        <taxon>Telluria group</taxon>
        <taxon>Pseudoduganella</taxon>
    </lineage>
</organism>
<evidence type="ECO:0000256" key="13">
    <source>
        <dbReference type="SAM" id="MobiDB-lite"/>
    </source>
</evidence>
<evidence type="ECO:0000256" key="3">
    <source>
        <dbReference type="ARBA" id="ARBA00005329"/>
    </source>
</evidence>
<dbReference type="SUPFAM" id="SSF56634">
    <property type="entry name" value="Heme-dependent catalase-like"/>
    <property type="match status" value="1"/>
</dbReference>
<evidence type="ECO:0000256" key="5">
    <source>
        <dbReference type="ARBA" id="ARBA00014132"/>
    </source>
</evidence>
<name>A0ABQ1KFN9_9BURK</name>
<comment type="cofactor">
    <cofactor evidence="1">
        <name>heme</name>
        <dbReference type="ChEBI" id="CHEBI:30413"/>
    </cofactor>
</comment>
<dbReference type="InterPro" id="IPR010582">
    <property type="entry name" value="Catalase_immune_responsive"/>
</dbReference>
<comment type="caution">
    <text evidence="16">The sequence shown here is derived from an EMBL/GenBank/DDBJ whole genome shotgun (WGS) entry which is preliminary data.</text>
</comment>
<keyword evidence="10 12" id="KW-0408">Iron</keyword>
<dbReference type="InterPro" id="IPR024711">
    <property type="entry name" value="Catalase_clade1/3"/>
</dbReference>
<keyword evidence="7 12" id="KW-0349">Heme</keyword>
<feature type="chain" id="PRO_5045749717" description="Catalase" evidence="14">
    <location>
        <begin position="33"/>
        <end position="522"/>
    </location>
</feature>
<feature type="region of interest" description="Disordered" evidence="13">
    <location>
        <begin position="37"/>
        <end position="65"/>
    </location>
</feature>
<evidence type="ECO:0000256" key="12">
    <source>
        <dbReference type="RuleBase" id="RU000498"/>
    </source>
</evidence>
<evidence type="ECO:0000256" key="10">
    <source>
        <dbReference type="ARBA" id="ARBA00023004"/>
    </source>
</evidence>
<evidence type="ECO:0000256" key="11">
    <source>
        <dbReference type="ARBA" id="ARBA00023324"/>
    </source>
</evidence>
<dbReference type="CDD" id="cd08154">
    <property type="entry name" value="catalase_clade_1"/>
    <property type="match status" value="1"/>
</dbReference>
<dbReference type="InterPro" id="IPR018028">
    <property type="entry name" value="Catalase"/>
</dbReference>
<dbReference type="Proteomes" id="UP000622638">
    <property type="component" value="Unassembled WGS sequence"/>
</dbReference>
<dbReference type="EMBL" id="BMKG01000005">
    <property type="protein sequence ID" value="GGB94331.1"/>
    <property type="molecule type" value="Genomic_DNA"/>
</dbReference>
<dbReference type="InterPro" id="IPR020835">
    <property type="entry name" value="Catalase_sf"/>
</dbReference>
<dbReference type="Gene3D" id="2.40.180.10">
    <property type="entry name" value="Catalase core domain"/>
    <property type="match status" value="1"/>
</dbReference>
<dbReference type="PANTHER" id="PTHR11465">
    <property type="entry name" value="CATALASE"/>
    <property type="match status" value="1"/>
</dbReference>
<comment type="catalytic activity">
    <reaction evidence="12">
        <text>2 H2O2 = O2 + 2 H2O</text>
        <dbReference type="Rhea" id="RHEA:20309"/>
        <dbReference type="ChEBI" id="CHEBI:15377"/>
        <dbReference type="ChEBI" id="CHEBI:15379"/>
        <dbReference type="ChEBI" id="CHEBI:16240"/>
        <dbReference type="EC" id="1.11.1.6"/>
    </reaction>
</comment>
<dbReference type="InterPro" id="IPR011614">
    <property type="entry name" value="Catalase_core"/>
</dbReference>
<dbReference type="PIRSF" id="PIRSF038928">
    <property type="entry name" value="Catalase_clade1-3"/>
    <property type="match status" value="1"/>
</dbReference>
<dbReference type="PROSITE" id="PS00438">
    <property type="entry name" value="CATALASE_2"/>
    <property type="match status" value="1"/>
</dbReference>
<dbReference type="SMART" id="SM01060">
    <property type="entry name" value="Catalase"/>
    <property type="match status" value="1"/>
</dbReference>
<dbReference type="PANTHER" id="PTHR11465:SF23">
    <property type="entry name" value="CATALASE-2"/>
    <property type="match status" value="1"/>
</dbReference>
<dbReference type="PRINTS" id="PR00067">
    <property type="entry name" value="CATALASE"/>
</dbReference>
<dbReference type="InterPro" id="IPR024708">
    <property type="entry name" value="Catalase_AS"/>
</dbReference>
<keyword evidence="8 12" id="KW-0479">Metal-binding</keyword>
<evidence type="ECO:0000256" key="9">
    <source>
        <dbReference type="ARBA" id="ARBA00023002"/>
    </source>
</evidence>
<evidence type="ECO:0000256" key="8">
    <source>
        <dbReference type="ARBA" id="ARBA00022723"/>
    </source>
</evidence>
<feature type="signal peptide" evidence="14">
    <location>
        <begin position="1"/>
        <end position="32"/>
    </location>
</feature>
<sequence length="522" mass="57110">MSNLLASQPARTLLCGLVMLSGVAAFATGAQAQSQTNAQTLTKDNGAPVGDNQNSQTAGPGGPTLLQDVHLVQKLQRFDRERIPERVVHATGTGAHGTFTATDDLSDLSKARLFAKGTVTPVFVRFSTVIPGRSGAETTRDPRGFATKFYTQEGNFDLVGNNLPIFFIRDAIKFPDMIHALKPDPVTNVQEPERVFDFFSHVPEATHMLTRVYSNLGTPANYRQMHGSSVHALKLVNARGGYVYGKFTWTSRQGERNLRPGEIAAVQGKSTSHATVDLYDSIAKGAFPVWDLTVQIIKPEELDKFDFDPLDATKVWTGVPQRKVGTMVLNRVPDNFFEATEQVAMAPGNLVPGIEASEDRMLQGRLFSYIDTQHHRLGANFQSLPINKPLVPVVNNHIDGAANTSGRTGRVNYEPSRLAQVKEDPNARSSQLPLAGTTQQARIARTLNFQQAGEFYRALPAQERDDLIANLSGDLKRVKNQDSLYTMLSHFWKADADYGRRLVKAVGADGAKVATLAAGLKE</sequence>
<protein>
    <recommendedName>
        <fullName evidence="5 12">Catalase</fullName>
        <ecNumber evidence="4 12">1.11.1.6</ecNumber>
    </recommendedName>
</protein>
<dbReference type="PROSITE" id="PS00437">
    <property type="entry name" value="CATALASE_1"/>
    <property type="match status" value="1"/>
</dbReference>
<evidence type="ECO:0000256" key="2">
    <source>
        <dbReference type="ARBA" id="ARBA00002974"/>
    </source>
</evidence>